<name>A0A194PSE4_PAPXU</name>
<dbReference type="Proteomes" id="UP000053268">
    <property type="component" value="Unassembled WGS sequence"/>
</dbReference>
<feature type="compositionally biased region" description="Basic residues" evidence="1">
    <location>
        <begin position="56"/>
        <end position="65"/>
    </location>
</feature>
<keyword evidence="3" id="KW-1185">Reference proteome</keyword>
<organism evidence="2 3">
    <name type="scientific">Papilio xuthus</name>
    <name type="common">Asian swallowtail butterfly</name>
    <dbReference type="NCBI Taxonomy" id="66420"/>
    <lineage>
        <taxon>Eukaryota</taxon>
        <taxon>Metazoa</taxon>
        <taxon>Ecdysozoa</taxon>
        <taxon>Arthropoda</taxon>
        <taxon>Hexapoda</taxon>
        <taxon>Insecta</taxon>
        <taxon>Pterygota</taxon>
        <taxon>Neoptera</taxon>
        <taxon>Endopterygota</taxon>
        <taxon>Lepidoptera</taxon>
        <taxon>Glossata</taxon>
        <taxon>Ditrysia</taxon>
        <taxon>Papilionoidea</taxon>
        <taxon>Papilionidae</taxon>
        <taxon>Papilioninae</taxon>
        <taxon>Papilio</taxon>
    </lineage>
</organism>
<feature type="region of interest" description="Disordered" evidence="1">
    <location>
        <begin position="1"/>
        <end position="85"/>
    </location>
</feature>
<evidence type="ECO:0000256" key="1">
    <source>
        <dbReference type="SAM" id="MobiDB-lite"/>
    </source>
</evidence>
<sequence>MSSCGHSNGGSGRRSGVAKRTSAAEFARRVTESRAPLNPIGRPSEPALAGDERGRGARGVKRRRGNVNAHRERRGREGRARRERDGGANYYHLAGRYRITHWRRARDDAPAALRGRSAPLQAPPTPGPRAIDPDAPYSAPHVARRTLHATRYTLLARADNMKL</sequence>
<gene>
    <name evidence="2" type="ORF">RR46_06966</name>
</gene>
<evidence type="ECO:0000313" key="2">
    <source>
        <dbReference type="EMBL" id="KPI96232.1"/>
    </source>
</evidence>
<dbReference type="AlphaFoldDB" id="A0A194PSE4"/>
<feature type="region of interest" description="Disordered" evidence="1">
    <location>
        <begin position="110"/>
        <end position="129"/>
    </location>
</feature>
<evidence type="ECO:0000313" key="3">
    <source>
        <dbReference type="Proteomes" id="UP000053268"/>
    </source>
</evidence>
<proteinExistence type="predicted"/>
<protein>
    <submittedName>
        <fullName evidence="2">Uncharacterized protein</fullName>
    </submittedName>
</protein>
<reference evidence="2 3" key="1">
    <citation type="journal article" date="2015" name="Nat. Commun.">
        <title>Outbred genome sequencing and CRISPR/Cas9 gene editing in butterflies.</title>
        <authorList>
            <person name="Li X."/>
            <person name="Fan D."/>
            <person name="Zhang W."/>
            <person name="Liu G."/>
            <person name="Zhang L."/>
            <person name="Zhao L."/>
            <person name="Fang X."/>
            <person name="Chen L."/>
            <person name="Dong Y."/>
            <person name="Chen Y."/>
            <person name="Ding Y."/>
            <person name="Zhao R."/>
            <person name="Feng M."/>
            <person name="Zhu Y."/>
            <person name="Feng Y."/>
            <person name="Jiang X."/>
            <person name="Zhu D."/>
            <person name="Xiang H."/>
            <person name="Feng X."/>
            <person name="Li S."/>
            <person name="Wang J."/>
            <person name="Zhang G."/>
            <person name="Kronforst M.R."/>
            <person name="Wang W."/>
        </authorList>
    </citation>
    <scope>NUCLEOTIDE SEQUENCE [LARGE SCALE GENOMIC DNA]</scope>
    <source>
        <strain evidence="2">Ya'a_city_454_Px</strain>
        <tissue evidence="2">Whole body</tissue>
    </source>
</reference>
<dbReference type="EMBL" id="KQ459594">
    <property type="protein sequence ID" value="KPI96232.1"/>
    <property type="molecule type" value="Genomic_DNA"/>
</dbReference>
<accession>A0A194PSE4</accession>
<feature type="compositionally biased region" description="Basic and acidic residues" evidence="1">
    <location>
        <begin position="74"/>
        <end position="85"/>
    </location>
</feature>